<dbReference type="OrthoDB" id="282788at2759"/>
<evidence type="ECO:0000256" key="3">
    <source>
        <dbReference type="ARBA" id="ARBA00022448"/>
    </source>
</evidence>
<evidence type="ECO:0000313" key="10">
    <source>
        <dbReference type="EMBL" id="EAR93254.2"/>
    </source>
</evidence>
<dbReference type="SUPFAM" id="SSF161065">
    <property type="entry name" value="ATP synthase D chain-like"/>
    <property type="match status" value="1"/>
</dbReference>
<evidence type="ECO:0007829" key="13">
    <source>
        <dbReference type="PDB" id="6YNY"/>
    </source>
</evidence>
<dbReference type="HOGENOM" id="CLU_1638812_0_0_1"/>
<name>Q239R1_TETTS</name>
<dbReference type="SMR" id="Q239R1"/>
<sequence>MSMLAKIAKNVVKTQALKNTTAAQTPSFQAPGNQDKILKWISTLSNKATTGESRSYCTQLSSLVSFYNKQHVEQIPTIDFNEWKSVISTQGLVDKVKENYESLIKEQYNTDAISKQISSASSKALDDIENELSFHAAIWLNAYADYTMFLFELEEYNDPNDYLMHENFDFFRGLETELEELTETHNYIPGAKDDVNLRGYLATQFAWGKKVISFYRHPADDFKCAKATKNMLGR</sequence>
<reference evidence="12 13" key="2">
    <citation type="journal article" date="2020" name="Nat. Commun.">
        <title>Type III ATP synthase is a symmetry-deviated dimer that induces membrane curvature through tetramerization.</title>
        <authorList>
            <person name="Flygaard R.K."/>
            <person name="Muhleip A."/>
            <person name="Tobiasson V."/>
            <person name="Amunts A."/>
        </authorList>
    </citation>
    <scope>STRUCTURE BY ELECTRON MICROSCOPY (2.50 ANGSTROMS)</scope>
</reference>
<dbReference type="TCDB" id="3.A.2.1.4">
    <property type="family name" value="the h+- or na+-translocating f-type, v-type and a-type atpase (f-atpase) superfamily"/>
</dbReference>
<dbReference type="InterPro" id="IPR036228">
    <property type="entry name" value="ATP_synth_F0_dsu_sf_mt"/>
</dbReference>
<evidence type="ECO:0007829" key="12">
    <source>
        <dbReference type="PDB" id="6YNX"/>
    </source>
</evidence>
<dbReference type="AlphaFoldDB" id="Q239R1"/>
<comment type="similarity">
    <text evidence="2">Belongs to the ATPase d subunit family.</text>
</comment>
<comment type="subcellular location">
    <subcellularLocation>
        <location evidence="1">Mitochondrion inner membrane</location>
    </subcellularLocation>
</comment>
<dbReference type="KEGG" id="tet:TTHERM_01188360"/>
<dbReference type="GO" id="GO:0005743">
    <property type="term" value="C:mitochondrial inner membrane"/>
    <property type="evidence" value="ECO:0007669"/>
    <property type="project" value="UniProtKB-SubCell"/>
</dbReference>
<dbReference type="PDB" id="6YO0">
    <property type="method" value="EM"/>
    <property type="resolution" value="2.90 A"/>
    <property type="chains" value="d=1-234"/>
</dbReference>
<evidence type="ECO:0000256" key="2">
    <source>
        <dbReference type="ARBA" id="ARBA00006842"/>
    </source>
</evidence>
<dbReference type="Proteomes" id="UP000009168">
    <property type="component" value="Unassembled WGS sequence"/>
</dbReference>
<evidence type="ECO:0000256" key="4">
    <source>
        <dbReference type="ARBA" id="ARBA00022547"/>
    </source>
</evidence>
<evidence type="ECO:0000256" key="1">
    <source>
        <dbReference type="ARBA" id="ARBA00004273"/>
    </source>
</evidence>
<dbReference type="GeneID" id="7841578"/>
<reference evidence="11" key="1">
    <citation type="journal article" date="2006" name="PLoS Biol.">
        <title>Macronuclear genome sequence of the ciliate Tetrahymena thermophila, a model eukaryote.</title>
        <authorList>
            <person name="Eisen J.A."/>
            <person name="Coyne R.S."/>
            <person name="Wu M."/>
            <person name="Wu D."/>
            <person name="Thiagarajan M."/>
            <person name="Wortman J.R."/>
            <person name="Badger J.H."/>
            <person name="Ren Q."/>
            <person name="Amedeo P."/>
            <person name="Jones K.M."/>
            <person name="Tallon L.J."/>
            <person name="Delcher A.L."/>
            <person name="Salzberg S.L."/>
            <person name="Silva J.C."/>
            <person name="Haas B.J."/>
            <person name="Majoros W.H."/>
            <person name="Farzad M."/>
            <person name="Carlton J.M."/>
            <person name="Smith R.K. Jr."/>
            <person name="Garg J."/>
            <person name="Pearlman R.E."/>
            <person name="Karrer K.M."/>
            <person name="Sun L."/>
            <person name="Manning G."/>
            <person name="Elde N.C."/>
            <person name="Turkewitz A.P."/>
            <person name="Asai D.J."/>
            <person name="Wilkes D.E."/>
            <person name="Wang Y."/>
            <person name="Cai H."/>
            <person name="Collins K."/>
            <person name="Stewart B.A."/>
            <person name="Lee S.R."/>
            <person name="Wilamowska K."/>
            <person name="Weinberg Z."/>
            <person name="Ruzzo W.L."/>
            <person name="Wloga D."/>
            <person name="Gaertig J."/>
            <person name="Frankel J."/>
            <person name="Tsao C.-C."/>
            <person name="Gorovsky M.A."/>
            <person name="Keeling P.J."/>
            <person name="Waller R.F."/>
            <person name="Patron N.J."/>
            <person name="Cherry J.M."/>
            <person name="Stover N.A."/>
            <person name="Krieger C.J."/>
            <person name="del Toro C."/>
            <person name="Ryder H.F."/>
            <person name="Williamson S.C."/>
            <person name="Barbeau R.A."/>
            <person name="Hamilton E.P."/>
            <person name="Orias E."/>
        </authorList>
    </citation>
    <scope>NUCLEOTIDE SEQUENCE [LARGE SCALE GENOMIC DNA]</scope>
    <source>
        <strain evidence="11">SB210</strain>
    </source>
</reference>
<evidence type="ECO:0000256" key="7">
    <source>
        <dbReference type="ARBA" id="ARBA00023065"/>
    </source>
</evidence>
<keyword evidence="6" id="KW-0999">Mitochondrion inner membrane</keyword>
<dbReference type="InterPro" id="IPR008689">
    <property type="entry name" value="ATP_synth_F0_dsu_mt"/>
</dbReference>
<keyword evidence="9" id="KW-0472">Membrane</keyword>
<dbReference type="GO" id="GO:0015986">
    <property type="term" value="P:proton motive force-driven ATP synthesis"/>
    <property type="evidence" value="ECO:0007669"/>
    <property type="project" value="InterPro"/>
</dbReference>
<dbReference type="Pfam" id="PF05873">
    <property type="entry name" value="Mt_ATP-synt_D"/>
    <property type="match status" value="1"/>
</dbReference>
<protein>
    <submittedName>
        <fullName evidence="10">Uncharacterized protein</fullName>
    </submittedName>
</protein>
<dbReference type="Gene3D" id="6.10.280.70">
    <property type="match status" value="1"/>
</dbReference>
<dbReference type="PDB" id="6YNX">
    <property type="method" value="EM"/>
    <property type="resolution" value="2.50 A"/>
    <property type="chains" value="D/d=1-234"/>
</dbReference>
<keyword evidence="12 13" id="KW-0002">3D-structure</keyword>
<dbReference type="eggNOG" id="ENOG502SIWI">
    <property type="taxonomic scope" value="Eukaryota"/>
</dbReference>
<dbReference type="EMDB" id="EMD-10862"/>
<organism evidence="10 11">
    <name type="scientific">Tetrahymena thermophila (strain SB210)</name>
    <dbReference type="NCBI Taxonomy" id="312017"/>
    <lineage>
        <taxon>Eukaryota</taxon>
        <taxon>Sar</taxon>
        <taxon>Alveolata</taxon>
        <taxon>Ciliophora</taxon>
        <taxon>Intramacronucleata</taxon>
        <taxon>Oligohymenophorea</taxon>
        <taxon>Hymenostomatida</taxon>
        <taxon>Tetrahymenina</taxon>
        <taxon>Tetrahymenidae</taxon>
        <taxon>Tetrahymena</taxon>
    </lineage>
</organism>
<dbReference type="EMDB" id="EMD-10861"/>
<evidence type="ECO:0000256" key="8">
    <source>
        <dbReference type="ARBA" id="ARBA00023128"/>
    </source>
</evidence>
<accession>Q239R1</accession>
<keyword evidence="4" id="KW-0138">CF(0)</keyword>
<keyword evidence="7" id="KW-0406">Ion transport</keyword>
<proteinExistence type="evidence at protein level"/>
<dbReference type="GO" id="GO:0015078">
    <property type="term" value="F:proton transmembrane transporter activity"/>
    <property type="evidence" value="ECO:0007669"/>
    <property type="project" value="InterPro"/>
</dbReference>
<gene>
    <name evidence="10" type="ORF">TTHERM_01188360</name>
</gene>
<dbReference type="EMBL" id="GG662728">
    <property type="protein sequence ID" value="EAR93254.2"/>
    <property type="molecule type" value="Genomic_DNA"/>
</dbReference>
<dbReference type="GO" id="GO:0045259">
    <property type="term" value="C:proton-transporting ATP synthase complex"/>
    <property type="evidence" value="ECO:0007669"/>
    <property type="project" value="UniProtKB-KW"/>
</dbReference>
<evidence type="ECO:0000313" key="11">
    <source>
        <dbReference type="Proteomes" id="UP000009168"/>
    </source>
</evidence>
<evidence type="ECO:0000256" key="5">
    <source>
        <dbReference type="ARBA" id="ARBA00022781"/>
    </source>
</evidence>
<dbReference type="PDB" id="6YNZ">
    <property type="method" value="EM"/>
    <property type="resolution" value="3.10 A"/>
    <property type="chains" value="D/D3/d/d3=1-234"/>
</dbReference>
<dbReference type="EMDB" id="EMD-10859"/>
<dbReference type="InParanoid" id="Q239R1"/>
<dbReference type="EMDB" id="EMD-10860"/>
<evidence type="ECO:0000256" key="9">
    <source>
        <dbReference type="ARBA" id="ARBA00023136"/>
    </source>
</evidence>
<keyword evidence="5" id="KW-0375">Hydrogen ion transport</keyword>
<dbReference type="STRING" id="312017.Q239R1"/>
<dbReference type="PDB" id="6YNY">
    <property type="method" value="EM"/>
    <property type="resolution" value="2.70 A"/>
    <property type="chains" value="D/d=1-234"/>
</dbReference>
<evidence type="ECO:0000256" key="6">
    <source>
        <dbReference type="ARBA" id="ARBA00022792"/>
    </source>
</evidence>
<dbReference type="RefSeq" id="XP_001013499.2">
    <property type="nucleotide sequence ID" value="XM_001013499.2"/>
</dbReference>
<keyword evidence="11" id="KW-1185">Reference proteome</keyword>
<keyword evidence="3" id="KW-0813">Transport</keyword>
<keyword evidence="8" id="KW-0496">Mitochondrion</keyword>